<keyword evidence="11" id="KW-0511">Multifunctional enzyme</keyword>
<evidence type="ECO:0000256" key="14">
    <source>
        <dbReference type="ARBA" id="ARBA00049902"/>
    </source>
</evidence>
<dbReference type="PANTHER" id="PTHR32282">
    <property type="entry name" value="BINDING PROTEIN TRANSPEPTIDASE, PUTATIVE-RELATED"/>
    <property type="match status" value="1"/>
</dbReference>
<keyword evidence="19" id="KW-1185">Reference proteome</keyword>
<comment type="catalytic activity">
    <reaction evidence="14">
        <text>[GlcNAc-(1-&gt;4)-Mur2Ac(oyl-L-Ala-gamma-D-Glu-L-Lys-D-Ala-D-Ala)](n)-di-trans,octa-cis-undecaprenyl diphosphate + beta-D-GlcNAc-(1-&gt;4)-Mur2Ac(oyl-L-Ala-gamma-D-Glu-L-Lys-D-Ala-D-Ala)-di-trans,octa-cis-undecaprenyl diphosphate = [GlcNAc-(1-&gt;4)-Mur2Ac(oyl-L-Ala-gamma-D-Glu-L-Lys-D-Ala-D-Ala)](n+1)-di-trans,octa-cis-undecaprenyl diphosphate + di-trans,octa-cis-undecaprenyl diphosphate + H(+)</text>
        <dbReference type="Rhea" id="RHEA:23708"/>
        <dbReference type="Rhea" id="RHEA-COMP:9602"/>
        <dbReference type="Rhea" id="RHEA-COMP:9603"/>
        <dbReference type="ChEBI" id="CHEBI:15378"/>
        <dbReference type="ChEBI" id="CHEBI:58405"/>
        <dbReference type="ChEBI" id="CHEBI:60033"/>
        <dbReference type="ChEBI" id="CHEBI:78435"/>
        <dbReference type="EC" id="2.4.99.28"/>
    </reaction>
</comment>
<dbReference type="Proteomes" id="UP001597041">
    <property type="component" value="Unassembled WGS sequence"/>
</dbReference>
<evidence type="ECO:0000256" key="2">
    <source>
        <dbReference type="ARBA" id="ARBA00022475"/>
    </source>
</evidence>
<evidence type="ECO:0000256" key="13">
    <source>
        <dbReference type="ARBA" id="ARBA00034000"/>
    </source>
</evidence>
<dbReference type="GO" id="GO:0016757">
    <property type="term" value="F:glycosyltransferase activity"/>
    <property type="evidence" value="ECO:0007669"/>
    <property type="project" value="UniProtKB-KW"/>
</dbReference>
<dbReference type="SUPFAM" id="SSF56601">
    <property type="entry name" value="beta-lactamase/transpeptidase-like"/>
    <property type="match status" value="1"/>
</dbReference>
<keyword evidence="7" id="KW-0378">Hydrolase</keyword>
<keyword evidence="10 15" id="KW-0472">Membrane</keyword>
<feature type="domain" description="Penicillin-binding protein transpeptidase" evidence="16">
    <location>
        <begin position="322"/>
        <end position="560"/>
    </location>
</feature>
<evidence type="ECO:0000313" key="19">
    <source>
        <dbReference type="Proteomes" id="UP001597041"/>
    </source>
</evidence>
<evidence type="ECO:0000256" key="7">
    <source>
        <dbReference type="ARBA" id="ARBA00022801"/>
    </source>
</evidence>
<evidence type="ECO:0000256" key="9">
    <source>
        <dbReference type="ARBA" id="ARBA00022984"/>
    </source>
</evidence>
<protein>
    <submittedName>
        <fullName evidence="18">Transglycosylase domain-containing protein</fullName>
        <ecNumber evidence="18">2.4.-.-</ecNumber>
    </submittedName>
</protein>
<organism evidence="18 19">
    <name type="scientific">Oceanobacillus locisalsi</name>
    <dbReference type="NCBI Taxonomy" id="546107"/>
    <lineage>
        <taxon>Bacteria</taxon>
        <taxon>Bacillati</taxon>
        <taxon>Bacillota</taxon>
        <taxon>Bacilli</taxon>
        <taxon>Bacillales</taxon>
        <taxon>Bacillaceae</taxon>
        <taxon>Oceanobacillus</taxon>
    </lineage>
</organism>
<proteinExistence type="predicted"/>
<dbReference type="Gene3D" id="3.40.710.10">
    <property type="entry name" value="DD-peptidase/beta-lactamase superfamily"/>
    <property type="match status" value="1"/>
</dbReference>
<dbReference type="SUPFAM" id="SSF53955">
    <property type="entry name" value="Lysozyme-like"/>
    <property type="match status" value="1"/>
</dbReference>
<keyword evidence="15" id="KW-1133">Transmembrane helix</keyword>
<name>A0ABW3NA38_9BACI</name>
<feature type="domain" description="Glycosyl transferase family 51" evidence="17">
    <location>
        <begin position="55"/>
        <end position="227"/>
    </location>
</feature>
<dbReference type="Pfam" id="PF00905">
    <property type="entry name" value="Transpeptidase"/>
    <property type="match status" value="1"/>
</dbReference>
<comment type="subcellular location">
    <subcellularLocation>
        <location evidence="1">Cell membrane</location>
    </subcellularLocation>
</comment>
<dbReference type="InterPro" id="IPR023346">
    <property type="entry name" value="Lysozyme-like_dom_sf"/>
</dbReference>
<evidence type="ECO:0000256" key="10">
    <source>
        <dbReference type="ARBA" id="ARBA00023136"/>
    </source>
</evidence>
<dbReference type="EMBL" id="JBHTKK010000001">
    <property type="protein sequence ID" value="MFD1064563.1"/>
    <property type="molecule type" value="Genomic_DNA"/>
</dbReference>
<evidence type="ECO:0000259" key="16">
    <source>
        <dbReference type="Pfam" id="PF00905"/>
    </source>
</evidence>
<evidence type="ECO:0000259" key="17">
    <source>
        <dbReference type="Pfam" id="PF00912"/>
    </source>
</evidence>
<comment type="caution">
    <text evidence="18">The sequence shown here is derived from an EMBL/GenBank/DDBJ whole genome shotgun (WGS) entry which is preliminary data.</text>
</comment>
<comment type="catalytic activity">
    <reaction evidence="13">
        <text>Preferential cleavage: (Ac)2-L-Lys-D-Ala-|-D-Ala. Also transpeptidation of peptidyl-alanyl moieties that are N-acyl substituents of D-alanine.</text>
        <dbReference type="EC" id="3.4.16.4"/>
    </reaction>
</comment>
<keyword evidence="8" id="KW-0133">Cell shape</keyword>
<sequence>MKSLKEMRLIYKFLGGIVLLIIAGVLAIYLLAYLMGPPSLSKQTPAVYYDRDGEVIEDTFGDSYEWVSLEDIDDSAIQATMVIEDNRFFDHHGLDFFRIAKSLWNNVISGSLKEGASTITQQYARNLYLSADKTWSRKLQEAFYAIRLEMFYSKEEILEGYMNTIYYGHGAHGIEAASNYFFGKPAYQLTLAEASMLAGIPKGPTYYSPLNHLENATNRQHLILKRMLENEMITEKEYAAAIDETLSYQQEEPAEDEASFFKEEALKEAAAILDKDVEEIKLGGYQLHTTLHSAYQQEMELAASRTIDEESDLEAAGISIVPQTGEIAAMLGGTDYQKSSYNRAMDAKRMPGSSFKPILYYAALENGYTPSTTLTSEATTFELEDGSTYKPSNFNSYYADAPITLAEAIALSDNIYAVKTALYVGGERFLKTAEKFGIESDLKNVPSLALGTSSVSVVELTNAYARLANGGKAVTPYLIEKITDADGKTLYTHTKQEGKPVLDEKKAFILTQLLTGMFDETLNSYTSVTGASLQSQLSDIYAGKSGTTDFDSWMVGYSPVISTGIWVGYDDHREMTNVSETAFSKEIWARYMENIDEDGKNVFPMPSGVVGLPIDPASGLRADTHCEKSRIMFYEKGTEPIGYCHNEDVDQRDEDIENTEDKGILEKWYDSLF</sequence>
<dbReference type="InterPro" id="IPR001264">
    <property type="entry name" value="Glyco_trans_51"/>
</dbReference>
<keyword evidence="12" id="KW-0961">Cell wall biogenesis/degradation</keyword>
<evidence type="ECO:0000256" key="15">
    <source>
        <dbReference type="SAM" id="Phobius"/>
    </source>
</evidence>
<evidence type="ECO:0000256" key="4">
    <source>
        <dbReference type="ARBA" id="ARBA00022670"/>
    </source>
</evidence>
<keyword evidence="3" id="KW-0121">Carboxypeptidase</keyword>
<evidence type="ECO:0000256" key="3">
    <source>
        <dbReference type="ARBA" id="ARBA00022645"/>
    </source>
</evidence>
<dbReference type="PANTHER" id="PTHR32282:SF11">
    <property type="entry name" value="PENICILLIN-BINDING PROTEIN 1B"/>
    <property type="match status" value="1"/>
</dbReference>
<feature type="transmembrane region" description="Helical" evidence="15">
    <location>
        <begin position="9"/>
        <end position="35"/>
    </location>
</feature>
<reference evidence="19" key="1">
    <citation type="journal article" date="2019" name="Int. J. Syst. Evol. Microbiol.">
        <title>The Global Catalogue of Microorganisms (GCM) 10K type strain sequencing project: providing services to taxonomists for standard genome sequencing and annotation.</title>
        <authorList>
            <consortium name="The Broad Institute Genomics Platform"/>
            <consortium name="The Broad Institute Genome Sequencing Center for Infectious Disease"/>
            <person name="Wu L."/>
            <person name="Ma J."/>
        </authorList>
    </citation>
    <scope>NUCLEOTIDE SEQUENCE [LARGE SCALE GENOMIC DNA]</scope>
    <source>
        <strain evidence="19">CCUG 56608</strain>
    </source>
</reference>
<keyword evidence="9" id="KW-0573">Peptidoglycan synthesis</keyword>
<evidence type="ECO:0000256" key="6">
    <source>
        <dbReference type="ARBA" id="ARBA00022679"/>
    </source>
</evidence>
<keyword evidence="6 18" id="KW-0808">Transferase</keyword>
<evidence type="ECO:0000256" key="5">
    <source>
        <dbReference type="ARBA" id="ARBA00022676"/>
    </source>
</evidence>
<dbReference type="NCBIfam" id="TIGR02074">
    <property type="entry name" value="PBP_1a_fam"/>
    <property type="match status" value="1"/>
</dbReference>
<dbReference type="Pfam" id="PF00912">
    <property type="entry name" value="Transgly"/>
    <property type="match status" value="1"/>
</dbReference>
<gene>
    <name evidence="18" type="ORF">ACFQ19_00860</name>
</gene>
<keyword evidence="2" id="KW-1003">Cell membrane</keyword>
<keyword evidence="15" id="KW-0812">Transmembrane</keyword>
<keyword evidence="5 18" id="KW-0328">Glycosyltransferase</keyword>
<dbReference type="InterPro" id="IPR012338">
    <property type="entry name" value="Beta-lactam/transpept-like"/>
</dbReference>
<dbReference type="InterPro" id="IPR001460">
    <property type="entry name" value="PCN-bd_Tpept"/>
</dbReference>
<dbReference type="InterPro" id="IPR050396">
    <property type="entry name" value="Glycosyltr_51/Transpeptidase"/>
</dbReference>
<evidence type="ECO:0000256" key="11">
    <source>
        <dbReference type="ARBA" id="ARBA00023268"/>
    </source>
</evidence>
<accession>A0ABW3NA38</accession>
<dbReference type="InterPro" id="IPR036950">
    <property type="entry name" value="PBP_transglycosylase"/>
</dbReference>
<dbReference type="Gene3D" id="1.10.3810.10">
    <property type="entry name" value="Biosynthetic peptidoglycan transglycosylase-like"/>
    <property type="match status" value="1"/>
</dbReference>
<dbReference type="EC" id="2.4.-.-" evidence="18"/>
<evidence type="ECO:0000313" key="18">
    <source>
        <dbReference type="EMBL" id="MFD1064563.1"/>
    </source>
</evidence>
<dbReference type="RefSeq" id="WP_379589992.1">
    <property type="nucleotide sequence ID" value="NZ_JBHTKK010000001.1"/>
</dbReference>
<evidence type="ECO:0000256" key="12">
    <source>
        <dbReference type="ARBA" id="ARBA00023316"/>
    </source>
</evidence>
<keyword evidence="4" id="KW-0645">Protease</keyword>
<evidence type="ECO:0000256" key="8">
    <source>
        <dbReference type="ARBA" id="ARBA00022960"/>
    </source>
</evidence>
<evidence type="ECO:0000256" key="1">
    <source>
        <dbReference type="ARBA" id="ARBA00004236"/>
    </source>
</evidence>